<comment type="caution">
    <text evidence="1">The sequence shown here is derived from an EMBL/GenBank/DDBJ whole genome shotgun (WGS) entry which is preliminary data.</text>
</comment>
<accession>A0ABQ8IRP3</accession>
<name>A0ABQ8IRP3_DERPT</name>
<evidence type="ECO:0000313" key="2">
    <source>
        <dbReference type="Proteomes" id="UP000887458"/>
    </source>
</evidence>
<gene>
    <name evidence="1" type="ORF">DERP_013969</name>
</gene>
<protein>
    <submittedName>
        <fullName evidence="1">Uncharacterized protein</fullName>
    </submittedName>
</protein>
<keyword evidence="2" id="KW-1185">Reference proteome</keyword>
<reference evidence="1 2" key="2">
    <citation type="journal article" date="2022" name="Mol. Biol. Evol.">
        <title>Comparative Genomics Reveals Insights into the Divergent Evolution of Astigmatic Mites and Household Pest Adaptations.</title>
        <authorList>
            <person name="Xiong Q."/>
            <person name="Wan A.T."/>
            <person name="Liu X."/>
            <person name="Fung C.S."/>
            <person name="Xiao X."/>
            <person name="Malainual N."/>
            <person name="Hou J."/>
            <person name="Wang L."/>
            <person name="Wang M."/>
            <person name="Yang K.Y."/>
            <person name="Cui Y."/>
            <person name="Leung E.L."/>
            <person name="Nong W."/>
            <person name="Shin S.K."/>
            <person name="Au S.W."/>
            <person name="Jeong K.Y."/>
            <person name="Chew F.T."/>
            <person name="Hui J.H."/>
            <person name="Leung T.F."/>
            <person name="Tungtrongchitr A."/>
            <person name="Zhong N."/>
            <person name="Liu Z."/>
            <person name="Tsui S.K."/>
        </authorList>
    </citation>
    <scope>NUCLEOTIDE SEQUENCE [LARGE SCALE GENOMIC DNA]</scope>
    <source>
        <strain evidence="1">Derp</strain>
    </source>
</reference>
<dbReference type="EMBL" id="NJHN03000124">
    <property type="protein sequence ID" value="KAH9412987.1"/>
    <property type="molecule type" value="Genomic_DNA"/>
</dbReference>
<proteinExistence type="predicted"/>
<dbReference type="Proteomes" id="UP000887458">
    <property type="component" value="Unassembled WGS sequence"/>
</dbReference>
<organism evidence="1 2">
    <name type="scientific">Dermatophagoides pteronyssinus</name>
    <name type="common">European house dust mite</name>
    <dbReference type="NCBI Taxonomy" id="6956"/>
    <lineage>
        <taxon>Eukaryota</taxon>
        <taxon>Metazoa</taxon>
        <taxon>Ecdysozoa</taxon>
        <taxon>Arthropoda</taxon>
        <taxon>Chelicerata</taxon>
        <taxon>Arachnida</taxon>
        <taxon>Acari</taxon>
        <taxon>Acariformes</taxon>
        <taxon>Sarcoptiformes</taxon>
        <taxon>Astigmata</taxon>
        <taxon>Psoroptidia</taxon>
        <taxon>Analgoidea</taxon>
        <taxon>Pyroglyphidae</taxon>
        <taxon>Dermatophagoidinae</taxon>
        <taxon>Dermatophagoides</taxon>
    </lineage>
</organism>
<evidence type="ECO:0000313" key="1">
    <source>
        <dbReference type="EMBL" id="KAH9412987.1"/>
    </source>
</evidence>
<sequence>MIIINDSFVLFGDVEGLVVIGVFDLDPDDIFCFLTNIEFTNGAINAAIDDCCKLGFVIGPLINIDDDEIGFDLESRIPFVFKSNSC</sequence>
<reference evidence="1 2" key="1">
    <citation type="journal article" date="2018" name="J. Allergy Clin. Immunol.">
        <title>High-quality assembly of Dermatophagoides pteronyssinus genome and transcriptome reveals a wide range of novel allergens.</title>
        <authorList>
            <person name="Liu X.Y."/>
            <person name="Yang K.Y."/>
            <person name="Wang M.Q."/>
            <person name="Kwok J.S."/>
            <person name="Zeng X."/>
            <person name="Yang Z."/>
            <person name="Xiao X.J."/>
            <person name="Lau C.P."/>
            <person name="Li Y."/>
            <person name="Huang Z.M."/>
            <person name="Ba J.G."/>
            <person name="Yim A.K."/>
            <person name="Ouyang C.Y."/>
            <person name="Ngai S.M."/>
            <person name="Chan T.F."/>
            <person name="Leung E.L."/>
            <person name="Liu L."/>
            <person name="Liu Z.G."/>
            <person name="Tsui S.K."/>
        </authorList>
    </citation>
    <scope>NUCLEOTIDE SEQUENCE [LARGE SCALE GENOMIC DNA]</scope>
    <source>
        <strain evidence="1">Derp</strain>
    </source>
</reference>